<accession>A0ABU1NT72</accession>
<organism evidence="2 3">
    <name type="scientific">Paenibacillus qinlingensis</name>
    <dbReference type="NCBI Taxonomy" id="1837343"/>
    <lineage>
        <taxon>Bacteria</taxon>
        <taxon>Bacillati</taxon>
        <taxon>Bacillota</taxon>
        <taxon>Bacilli</taxon>
        <taxon>Bacillales</taxon>
        <taxon>Paenibacillaceae</taxon>
        <taxon>Paenibacillus</taxon>
    </lineage>
</organism>
<feature type="transmembrane region" description="Helical" evidence="1">
    <location>
        <begin position="126"/>
        <end position="153"/>
    </location>
</feature>
<name>A0ABU1NT72_9BACL</name>
<keyword evidence="1" id="KW-0472">Membrane</keyword>
<comment type="caution">
    <text evidence="2">The sequence shown here is derived from an EMBL/GenBank/DDBJ whole genome shotgun (WGS) entry which is preliminary data.</text>
</comment>
<evidence type="ECO:0000313" key="3">
    <source>
        <dbReference type="Proteomes" id="UP001267290"/>
    </source>
</evidence>
<evidence type="ECO:0000313" key="2">
    <source>
        <dbReference type="EMBL" id="MDR6550251.1"/>
    </source>
</evidence>
<keyword evidence="1" id="KW-0812">Transmembrane</keyword>
<sequence length="270" mass="30462">MSRTKGDSLFAITTAIFTFVIMLAAYKWRKPETMTPGAPQQFRKITDTLIISIILCLWIGLALATNLEVIVVPPVFALIFELFHTEKFNWRLIPSRLAVLTLTAIFSVGVFHLLSGSIIWVGLINVLITLILCVLFKTPVPIAFGVSLMPLIVPAWGSWAFPVGVFVTTGVLMSLSAAYRQLRNKQGIQQQFLNRDKINHESKPPRLAAFSHDHLKASHSCGLWLLSNILITCMHQIRTIVELRKEDIDYGMESSIPRERRDYNDALLLF</sequence>
<evidence type="ECO:0008006" key="4">
    <source>
        <dbReference type="Google" id="ProtNLM"/>
    </source>
</evidence>
<evidence type="ECO:0000256" key="1">
    <source>
        <dbReference type="SAM" id="Phobius"/>
    </source>
</evidence>
<protein>
    <recommendedName>
        <fullName evidence="4">HPP family protein</fullName>
    </recommendedName>
</protein>
<dbReference type="Proteomes" id="UP001267290">
    <property type="component" value="Unassembled WGS sequence"/>
</dbReference>
<keyword evidence="1" id="KW-1133">Transmembrane helix</keyword>
<feature type="transmembrane region" description="Helical" evidence="1">
    <location>
        <begin position="6"/>
        <end position="28"/>
    </location>
</feature>
<feature type="transmembrane region" description="Helical" evidence="1">
    <location>
        <begin position="159"/>
        <end position="179"/>
    </location>
</feature>
<reference evidence="2 3" key="1">
    <citation type="submission" date="2023-07" db="EMBL/GenBank/DDBJ databases">
        <title>Sorghum-associated microbial communities from plants grown in Nebraska, USA.</title>
        <authorList>
            <person name="Schachtman D."/>
        </authorList>
    </citation>
    <scope>NUCLEOTIDE SEQUENCE [LARGE SCALE GENOMIC DNA]</scope>
    <source>
        <strain evidence="2 3">CC258</strain>
    </source>
</reference>
<dbReference type="EMBL" id="JAVDSB010000001">
    <property type="protein sequence ID" value="MDR6550251.1"/>
    <property type="molecule type" value="Genomic_DNA"/>
</dbReference>
<proteinExistence type="predicted"/>
<dbReference type="RefSeq" id="WP_310224757.1">
    <property type="nucleotide sequence ID" value="NZ_JAVDSB010000001.1"/>
</dbReference>
<keyword evidence="3" id="KW-1185">Reference proteome</keyword>
<feature type="transmembrane region" description="Helical" evidence="1">
    <location>
        <begin position="92"/>
        <end position="114"/>
    </location>
</feature>
<feature type="transmembrane region" description="Helical" evidence="1">
    <location>
        <begin position="49"/>
        <end position="80"/>
    </location>
</feature>
<gene>
    <name evidence="2" type="ORF">J2736_001434</name>
</gene>